<dbReference type="SMART" id="SM00220">
    <property type="entry name" value="S_TKc"/>
    <property type="match status" value="1"/>
</dbReference>
<dbReference type="Proteomes" id="UP001214638">
    <property type="component" value="Unassembled WGS sequence"/>
</dbReference>
<feature type="binding site" evidence="23 24">
    <location>
        <position position="597"/>
    </location>
    <ligand>
        <name>ATP</name>
        <dbReference type="ChEBI" id="CHEBI:30616"/>
    </ligand>
</feature>
<dbReference type="InterPro" id="IPR000719">
    <property type="entry name" value="Prot_kinase_dom"/>
</dbReference>
<evidence type="ECO:0000256" key="21">
    <source>
        <dbReference type="ARBA" id="ARBA00047462"/>
    </source>
</evidence>
<dbReference type="PANTHER" id="PTHR24353">
    <property type="entry name" value="CYCLIC NUCLEOTIDE-DEPENDENT PROTEIN KINASE"/>
    <property type="match status" value="1"/>
</dbReference>
<keyword evidence="7" id="KW-0963">Cytoplasm</keyword>
<sequence length="878" mass="100740">MPEAVPNLSEAFHKKLNIHKVKSDQQNVKVYSPKTIRTIARKTAAEEEEQNEVNKLSKFQFQCEKTEDDITLIREALRNNLVCNSLNDYEIDAFVNAMSCFKMPKGSTVVQQGEIGAYFFIISQGTFDVFVNDKLVNTLVRGVAFGEISLIHDTPRTATIRIQETCDGILWGVTRQVFRETLKQLSVRNFAENRAFMDCVSIFETLTEPQKNIITNALVEEHFCNGESIVSQGDEGDVLYILKQGNADVFVNGVKVRTLIKGQYFGERSILYKEPRSATIKATTETICVSIARDILQRTLGNLHHVLFRNIMMECLQNSEVFRQFTAQQLIELIESASVRSYKPNHVILRREELLKGIRFFIVLEGSVEIYYEDSLLGRMSRCDAFGEEYIMNPKTPFGHVVIAKTECKLGLFTQHAIQLVLGGEELDEKLEYNNKMSIVKKMYIFRYLSDKQTDLLIKAFKTVRYKRGETVITEGEVGSCFYIIKNGEVEITKGGVNIRTLGKHDYFGERALIYDEPRSASAICNVAQVDLWMVEKVVFLQIMEGPMLKHLEYRIQLQDTKVEFESLIPLKVIGQGTFGTVKLVEHETSKARFALKCVSRKCIKRLKQQKHIKLEREIMAQNDHPFIIQLVKTFKDKDNIYFLTELVTGGELYDAIRKLGLLSREQAQFYMGSIIIAFEYLHERQIAYRDLKPENILLDNQGYIKLIDFGCAKKIKGRAYTLIGTPHYMAPEIILGKGYSCLADIWSFGVCLYEFICGPLPFGNDAEDQIEIFREILKGELKFPKYVKDQEAMNLIRRLLCRVPEVRIGSSINGYKDIKEHSYFSDFDWDKLIGRVLEPPLVPSGENYYEEQAQLSYRSNPEASDYACTDSEWENGF</sequence>
<dbReference type="PROSITE" id="PS00107">
    <property type="entry name" value="PROTEIN_KINASE_ATP"/>
    <property type="match status" value="1"/>
</dbReference>
<feature type="domain" description="AGC-kinase C-terminal" evidence="27">
    <location>
        <begin position="826"/>
        <end position="878"/>
    </location>
</feature>
<feature type="domain" description="Cyclic nucleotide-binding" evidence="26">
    <location>
        <begin position="445"/>
        <end position="544"/>
    </location>
</feature>
<dbReference type="GO" id="GO:0004692">
    <property type="term" value="F:cGMP-dependent protein kinase activity"/>
    <property type="evidence" value="ECO:0007669"/>
    <property type="project" value="UniProtKB-EC"/>
</dbReference>
<dbReference type="InterPro" id="IPR018490">
    <property type="entry name" value="cNMP-bd_dom_sf"/>
</dbReference>
<keyword evidence="18" id="KW-0472">Membrane</keyword>
<evidence type="ECO:0000256" key="10">
    <source>
        <dbReference type="ARBA" id="ARBA00022679"/>
    </source>
</evidence>
<dbReference type="Gene3D" id="2.60.120.10">
    <property type="entry name" value="Jelly Rolls"/>
    <property type="match status" value="4"/>
</dbReference>
<feature type="domain" description="Cyclic nucleotide-binding" evidence="26">
    <location>
        <begin position="321"/>
        <end position="439"/>
    </location>
</feature>
<feature type="active site" description="Proton acceptor" evidence="22">
    <location>
        <position position="691"/>
    </location>
</feature>
<dbReference type="InterPro" id="IPR014710">
    <property type="entry name" value="RmlC-like_jellyroll"/>
</dbReference>
<evidence type="ECO:0000256" key="16">
    <source>
        <dbReference type="ARBA" id="ARBA00022842"/>
    </source>
</evidence>
<feature type="domain" description="Cyclic nucleotide-binding" evidence="26">
    <location>
        <begin position="202"/>
        <end position="301"/>
    </location>
</feature>
<evidence type="ECO:0000256" key="18">
    <source>
        <dbReference type="ARBA" id="ARBA00023136"/>
    </source>
</evidence>
<accession>A0AAD9PKL4</accession>
<dbReference type="Pfam" id="PF00069">
    <property type="entry name" value="Pkinase"/>
    <property type="match status" value="1"/>
</dbReference>
<evidence type="ECO:0000256" key="11">
    <source>
        <dbReference type="ARBA" id="ARBA00022723"/>
    </source>
</evidence>
<dbReference type="RefSeq" id="XP_067802935.1">
    <property type="nucleotide sequence ID" value="XM_067947713.1"/>
</dbReference>
<dbReference type="GO" id="GO:0005789">
    <property type="term" value="C:endoplasmic reticulum membrane"/>
    <property type="evidence" value="ECO:0007669"/>
    <property type="project" value="UniProtKB-SubCell"/>
</dbReference>
<dbReference type="InterPro" id="IPR000595">
    <property type="entry name" value="cNMP-bd_dom"/>
</dbReference>
<evidence type="ECO:0000256" key="13">
    <source>
        <dbReference type="ARBA" id="ARBA00022777"/>
    </source>
</evidence>
<feature type="domain" description="Cyclic nucleotide-binding" evidence="26">
    <location>
        <begin position="82"/>
        <end position="182"/>
    </location>
</feature>
<evidence type="ECO:0000256" key="17">
    <source>
        <dbReference type="ARBA" id="ARBA00022992"/>
    </source>
</evidence>
<dbReference type="PRINTS" id="PR00103">
    <property type="entry name" value="CAMPKINASE"/>
</dbReference>
<dbReference type="GO" id="GO:0005524">
    <property type="term" value="F:ATP binding"/>
    <property type="evidence" value="ECO:0007669"/>
    <property type="project" value="UniProtKB-UniRule"/>
</dbReference>
<dbReference type="SMART" id="SM00100">
    <property type="entry name" value="cNMP"/>
    <property type="match status" value="4"/>
</dbReference>
<comment type="catalytic activity">
    <reaction evidence="20">
        <text>L-threonyl-[protein] + ATP = O-phospho-L-threonyl-[protein] + ADP + H(+)</text>
        <dbReference type="Rhea" id="RHEA:46608"/>
        <dbReference type="Rhea" id="RHEA-COMP:11060"/>
        <dbReference type="Rhea" id="RHEA-COMP:11605"/>
        <dbReference type="ChEBI" id="CHEBI:15378"/>
        <dbReference type="ChEBI" id="CHEBI:30013"/>
        <dbReference type="ChEBI" id="CHEBI:30616"/>
        <dbReference type="ChEBI" id="CHEBI:61977"/>
        <dbReference type="ChEBI" id="CHEBI:456216"/>
        <dbReference type="EC" id="2.7.11.12"/>
    </reaction>
</comment>
<dbReference type="InterPro" id="IPR000961">
    <property type="entry name" value="AGC-kinase_C"/>
</dbReference>
<evidence type="ECO:0000256" key="3">
    <source>
        <dbReference type="ARBA" id="ARBA00004496"/>
    </source>
</evidence>
<evidence type="ECO:0000313" key="28">
    <source>
        <dbReference type="EMBL" id="KAK2196093.1"/>
    </source>
</evidence>
<protein>
    <recommendedName>
        <fullName evidence="19">cGMP-dependent protein kinase</fullName>
        <ecNumber evidence="6">2.7.11.12</ecNumber>
    </recommendedName>
</protein>
<dbReference type="GeneID" id="94336990"/>
<dbReference type="Gene3D" id="3.30.200.20">
    <property type="entry name" value="Phosphorylase Kinase, domain 1"/>
    <property type="match status" value="1"/>
</dbReference>
<dbReference type="CDD" id="cd00038">
    <property type="entry name" value="CAP_ED"/>
    <property type="match status" value="4"/>
</dbReference>
<dbReference type="InterPro" id="IPR018488">
    <property type="entry name" value="cNMP-bd_CS"/>
</dbReference>
<dbReference type="PANTHER" id="PTHR24353:SF37">
    <property type="entry name" value="CAMP-DEPENDENT PROTEIN KINASE CATALYTIC SUBUNIT PRKX"/>
    <property type="match status" value="1"/>
</dbReference>
<dbReference type="InterPro" id="IPR011009">
    <property type="entry name" value="Kinase-like_dom_sf"/>
</dbReference>
<organism evidence="28 29">
    <name type="scientific">Babesia duncani</name>
    <dbReference type="NCBI Taxonomy" id="323732"/>
    <lineage>
        <taxon>Eukaryota</taxon>
        <taxon>Sar</taxon>
        <taxon>Alveolata</taxon>
        <taxon>Apicomplexa</taxon>
        <taxon>Aconoidasida</taxon>
        <taxon>Piroplasmida</taxon>
        <taxon>Babesiidae</taxon>
        <taxon>Babesia</taxon>
    </lineage>
</organism>
<dbReference type="SUPFAM" id="SSF51206">
    <property type="entry name" value="cAMP-binding domain-like"/>
    <property type="match status" value="4"/>
</dbReference>
<dbReference type="PROSITE" id="PS50042">
    <property type="entry name" value="CNMP_BINDING_3"/>
    <property type="match status" value="4"/>
</dbReference>
<dbReference type="PROSITE" id="PS00889">
    <property type="entry name" value="CNMP_BINDING_2"/>
    <property type="match status" value="2"/>
</dbReference>
<evidence type="ECO:0000256" key="5">
    <source>
        <dbReference type="ARBA" id="ARBA00011245"/>
    </source>
</evidence>
<dbReference type="SUPFAM" id="SSF56112">
    <property type="entry name" value="Protein kinase-like (PK-like)"/>
    <property type="match status" value="1"/>
</dbReference>
<evidence type="ECO:0000259" key="26">
    <source>
        <dbReference type="PROSITE" id="PS50042"/>
    </source>
</evidence>
<evidence type="ECO:0000256" key="20">
    <source>
        <dbReference type="ARBA" id="ARBA00047298"/>
    </source>
</evidence>
<dbReference type="GO" id="GO:0030553">
    <property type="term" value="F:cGMP binding"/>
    <property type="evidence" value="ECO:0007669"/>
    <property type="project" value="UniProtKB-KW"/>
</dbReference>
<evidence type="ECO:0000259" key="25">
    <source>
        <dbReference type="PROSITE" id="PS50011"/>
    </source>
</evidence>
<evidence type="ECO:0000256" key="4">
    <source>
        <dbReference type="ARBA" id="ARBA00006352"/>
    </source>
</evidence>
<keyword evidence="13 28" id="KW-0418">Kinase</keyword>
<dbReference type="PROSITE" id="PS00108">
    <property type="entry name" value="PROTEIN_KINASE_ST"/>
    <property type="match status" value="1"/>
</dbReference>
<keyword evidence="11" id="KW-0479">Metal-binding</keyword>
<dbReference type="KEGG" id="bdw:94336990"/>
<keyword evidence="15 23" id="KW-0067">ATP-binding</keyword>
<dbReference type="InterPro" id="IPR002374">
    <property type="entry name" value="cGMP_dep_kinase"/>
</dbReference>
<keyword evidence="8" id="KW-0723">Serine/threonine-protein kinase</keyword>
<dbReference type="PROSITE" id="PS50011">
    <property type="entry name" value="PROTEIN_KINASE_DOM"/>
    <property type="match status" value="1"/>
</dbReference>
<evidence type="ECO:0000256" key="7">
    <source>
        <dbReference type="ARBA" id="ARBA00022490"/>
    </source>
</evidence>
<evidence type="ECO:0000256" key="1">
    <source>
        <dbReference type="ARBA" id="ARBA00001946"/>
    </source>
</evidence>
<keyword evidence="14" id="KW-0256">Endoplasmic reticulum</keyword>
<keyword evidence="17" id="KW-0142">cGMP-binding</keyword>
<dbReference type="GO" id="GO:0046872">
    <property type="term" value="F:metal ion binding"/>
    <property type="evidence" value="ECO:0007669"/>
    <property type="project" value="UniProtKB-KW"/>
</dbReference>
<dbReference type="InterPro" id="IPR008271">
    <property type="entry name" value="Ser/Thr_kinase_AS"/>
</dbReference>
<evidence type="ECO:0000256" key="8">
    <source>
        <dbReference type="ARBA" id="ARBA00022527"/>
    </source>
</evidence>
<dbReference type="FunFam" id="3.30.200.20:FF:000042">
    <property type="entry name" value="Aurora kinase A"/>
    <property type="match status" value="1"/>
</dbReference>
<evidence type="ECO:0000256" key="22">
    <source>
        <dbReference type="PIRSR" id="PIRSR000559-1"/>
    </source>
</evidence>
<dbReference type="Gene3D" id="1.10.510.10">
    <property type="entry name" value="Transferase(Phosphotransferase) domain 1"/>
    <property type="match status" value="1"/>
</dbReference>
<dbReference type="FunFam" id="1.10.510.10:FF:000210">
    <property type="entry name" value="Non-specific serine/threonine protein kinase"/>
    <property type="match status" value="1"/>
</dbReference>
<evidence type="ECO:0000256" key="9">
    <source>
        <dbReference type="ARBA" id="ARBA00022535"/>
    </source>
</evidence>
<gene>
    <name evidence="28" type="ORF">BdWA1_002693</name>
</gene>
<name>A0AAD9PKL4_9APIC</name>
<keyword evidence="12 23" id="KW-0547">Nucleotide-binding</keyword>
<keyword evidence="9" id="KW-0140">cGMP</keyword>
<evidence type="ECO:0000256" key="24">
    <source>
        <dbReference type="PROSITE-ProRule" id="PRU10141"/>
    </source>
</evidence>
<dbReference type="InterPro" id="IPR035014">
    <property type="entry name" value="STKc_cGK"/>
</dbReference>
<dbReference type="AlphaFoldDB" id="A0AAD9PKL4"/>
<keyword evidence="29" id="KW-1185">Reference proteome</keyword>
<evidence type="ECO:0000256" key="15">
    <source>
        <dbReference type="ARBA" id="ARBA00022840"/>
    </source>
</evidence>
<dbReference type="GO" id="GO:0004691">
    <property type="term" value="F:cAMP-dependent protein kinase activity"/>
    <property type="evidence" value="ECO:0007669"/>
    <property type="project" value="TreeGrafter"/>
</dbReference>
<dbReference type="FunFam" id="2.60.120.10:FF:000068">
    <property type="entry name" value="cGMP-dependent protein kinase"/>
    <property type="match status" value="1"/>
</dbReference>
<dbReference type="PROSITE" id="PS51285">
    <property type="entry name" value="AGC_KINASE_CTER"/>
    <property type="match status" value="1"/>
</dbReference>
<dbReference type="PIRSF" id="PIRSF000559">
    <property type="entry name" value="cGMP-dep_kinase"/>
    <property type="match status" value="1"/>
</dbReference>
<evidence type="ECO:0000256" key="14">
    <source>
        <dbReference type="ARBA" id="ARBA00022824"/>
    </source>
</evidence>
<reference evidence="28" key="1">
    <citation type="journal article" date="2023" name="Nat. Microbiol.">
        <title>Babesia duncani multi-omics identifies virulence factors and drug targets.</title>
        <authorList>
            <person name="Singh P."/>
            <person name="Lonardi S."/>
            <person name="Liang Q."/>
            <person name="Vydyam P."/>
            <person name="Khabirova E."/>
            <person name="Fang T."/>
            <person name="Gihaz S."/>
            <person name="Thekkiniath J."/>
            <person name="Munshi M."/>
            <person name="Abel S."/>
            <person name="Ciampossin L."/>
            <person name="Batugedara G."/>
            <person name="Gupta M."/>
            <person name="Lu X.M."/>
            <person name="Lenz T."/>
            <person name="Chakravarty S."/>
            <person name="Cornillot E."/>
            <person name="Hu Y."/>
            <person name="Ma W."/>
            <person name="Gonzalez L.M."/>
            <person name="Sanchez S."/>
            <person name="Estrada K."/>
            <person name="Sanchez-Flores A."/>
            <person name="Montero E."/>
            <person name="Harb O.S."/>
            <person name="Le Roch K.G."/>
            <person name="Mamoun C.B."/>
        </authorList>
    </citation>
    <scope>NUCLEOTIDE SEQUENCE</scope>
    <source>
        <strain evidence="28">WA1</strain>
    </source>
</reference>
<evidence type="ECO:0000256" key="23">
    <source>
        <dbReference type="PIRSR" id="PIRSR000559-2"/>
    </source>
</evidence>
<comment type="subunit">
    <text evidence="5">Monomer.</text>
</comment>
<dbReference type="CDD" id="cd05572">
    <property type="entry name" value="STKc_cGK"/>
    <property type="match status" value="1"/>
</dbReference>
<dbReference type="PROSITE" id="PS00888">
    <property type="entry name" value="CNMP_BINDING_1"/>
    <property type="match status" value="3"/>
</dbReference>
<evidence type="ECO:0000256" key="12">
    <source>
        <dbReference type="ARBA" id="ARBA00022741"/>
    </source>
</evidence>
<evidence type="ECO:0000256" key="19">
    <source>
        <dbReference type="ARBA" id="ARBA00024113"/>
    </source>
</evidence>
<evidence type="ECO:0000256" key="6">
    <source>
        <dbReference type="ARBA" id="ARBA00012428"/>
    </source>
</evidence>
<comment type="catalytic activity">
    <reaction evidence="21">
        <text>L-seryl-[protein] + ATP = O-phospho-L-seryl-[protein] + ADP + H(+)</text>
        <dbReference type="Rhea" id="RHEA:17989"/>
        <dbReference type="Rhea" id="RHEA-COMP:9863"/>
        <dbReference type="Rhea" id="RHEA-COMP:11604"/>
        <dbReference type="ChEBI" id="CHEBI:15378"/>
        <dbReference type="ChEBI" id="CHEBI:29999"/>
        <dbReference type="ChEBI" id="CHEBI:30616"/>
        <dbReference type="ChEBI" id="CHEBI:83421"/>
        <dbReference type="ChEBI" id="CHEBI:456216"/>
        <dbReference type="EC" id="2.7.11.12"/>
    </reaction>
</comment>
<dbReference type="EC" id="2.7.11.12" evidence="6"/>
<proteinExistence type="inferred from homology"/>
<comment type="similarity">
    <text evidence="4">Belongs to the protein kinase superfamily. AGC Ser/Thr protein kinase family. cGMP subfamily.</text>
</comment>
<comment type="cofactor">
    <cofactor evidence="1">
        <name>Mg(2+)</name>
        <dbReference type="ChEBI" id="CHEBI:18420"/>
    </cofactor>
</comment>
<evidence type="ECO:0000313" key="29">
    <source>
        <dbReference type="Proteomes" id="UP001214638"/>
    </source>
</evidence>
<comment type="subcellular location">
    <subcellularLocation>
        <location evidence="3">Cytoplasm</location>
    </subcellularLocation>
    <subcellularLocation>
        <location evidence="2">Endoplasmic reticulum membrane</location>
        <topology evidence="2">Peripheral membrane protein</topology>
        <orientation evidence="2">Cytoplasmic side</orientation>
    </subcellularLocation>
</comment>
<evidence type="ECO:0000256" key="2">
    <source>
        <dbReference type="ARBA" id="ARBA00004397"/>
    </source>
</evidence>
<feature type="domain" description="Protein kinase" evidence="25">
    <location>
        <begin position="568"/>
        <end position="825"/>
    </location>
</feature>
<dbReference type="GO" id="GO:0005952">
    <property type="term" value="C:cAMP-dependent protein kinase complex"/>
    <property type="evidence" value="ECO:0007669"/>
    <property type="project" value="TreeGrafter"/>
</dbReference>
<keyword evidence="10" id="KW-0808">Transferase</keyword>
<keyword evidence="16" id="KW-0460">Magnesium</keyword>
<dbReference type="InterPro" id="IPR017441">
    <property type="entry name" value="Protein_kinase_ATP_BS"/>
</dbReference>
<evidence type="ECO:0000259" key="27">
    <source>
        <dbReference type="PROSITE" id="PS51285"/>
    </source>
</evidence>
<dbReference type="Pfam" id="PF00027">
    <property type="entry name" value="cNMP_binding"/>
    <property type="match status" value="4"/>
</dbReference>
<dbReference type="EMBL" id="JALLKP010000003">
    <property type="protein sequence ID" value="KAK2196093.1"/>
    <property type="molecule type" value="Genomic_DNA"/>
</dbReference>
<comment type="caution">
    <text evidence="28">The sequence shown here is derived from an EMBL/GenBank/DDBJ whole genome shotgun (WGS) entry which is preliminary data.</text>
</comment>